<reference evidence="12" key="1">
    <citation type="submission" date="2025-08" db="UniProtKB">
        <authorList>
            <consortium name="RefSeq"/>
        </authorList>
    </citation>
    <scope>IDENTIFICATION</scope>
    <source>
        <tissue evidence="12">Whole sample</tissue>
    </source>
</reference>
<dbReference type="OrthoDB" id="10254686at2759"/>
<dbReference type="KEGG" id="cvn:111121590"/>
<dbReference type="Gene3D" id="1.25.40.20">
    <property type="entry name" value="Ankyrin repeat-containing domain"/>
    <property type="match status" value="1"/>
</dbReference>
<dbReference type="GeneID" id="111121590"/>
<keyword evidence="7" id="KW-0539">Nucleus</keyword>
<dbReference type="PANTHER" id="PTHR24169">
    <property type="entry name" value="NUCLEAR FACTOR NF-KAPPA-B PROTEIN"/>
    <property type="match status" value="1"/>
</dbReference>
<dbReference type="Pfam" id="PF00554">
    <property type="entry name" value="RHD_DNA_bind"/>
    <property type="match status" value="1"/>
</dbReference>
<gene>
    <name evidence="12" type="primary">LOC111121590</name>
</gene>
<name>A0A8B8CSD2_CRAVI</name>
<dbReference type="InterPro" id="IPR013783">
    <property type="entry name" value="Ig-like_fold"/>
</dbReference>
<evidence type="ECO:0000313" key="11">
    <source>
        <dbReference type="Proteomes" id="UP000694844"/>
    </source>
</evidence>
<dbReference type="Gene3D" id="1.10.533.10">
    <property type="entry name" value="Death Domain, Fas"/>
    <property type="match status" value="1"/>
</dbReference>
<dbReference type="SMART" id="SM00248">
    <property type="entry name" value="ANK"/>
    <property type="match status" value="6"/>
</dbReference>
<dbReference type="FunFam" id="2.60.40.10:FF:000046">
    <property type="entry name" value="Nuclear factor NF-kappa-B p105 subunit"/>
    <property type="match status" value="1"/>
</dbReference>
<protein>
    <submittedName>
        <fullName evidence="12">Nuclear factor NF-kappa-B p105 subunit-like isoform X1</fullName>
    </submittedName>
</protein>
<dbReference type="InterPro" id="IPR032397">
    <property type="entry name" value="RHD_dimer"/>
</dbReference>
<feature type="domain" description="RHD" evidence="10">
    <location>
        <begin position="31"/>
        <end position="228"/>
    </location>
</feature>
<evidence type="ECO:0000256" key="8">
    <source>
        <dbReference type="PROSITE-ProRule" id="PRU00023"/>
    </source>
</evidence>
<dbReference type="PANTHER" id="PTHR24169:SF28">
    <property type="entry name" value="NUCLEAR FACTOR NF-KAPPA-B P110 SUBUNIT"/>
    <property type="match status" value="1"/>
</dbReference>
<dbReference type="Proteomes" id="UP000694844">
    <property type="component" value="Chromosome 2"/>
</dbReference>
<dbReference type="InterPro" id="IPR011029">
    <property type="entry name" value="DEATH-like_dom_sf"/>
</dbReference>
<dbReference type="InterPro" id="IPR014756">
    <property type="entry name" value="Ig_E-set"/>
</dbReference>
<feature type="compositionally biased region" description="Gly residues" evidence="9">
    <location>
        <begin position="357"/>
        <end position="366"/>
    </location>
</feature>
<dbReference type="InterPro" id="IPR033926">
    <property type="entry name" value="IPT_NFkappaB"/>
</dbReference>
<dbReference type="InterPro" id="IPR002909">
    <property type="entry name" value="IPT_dom"/>
</dbReference>
<dbReference type="GO" id="GO:0005634">
    <property type="term" value="C:nucleus"/>
    <property type="evidence" value="ECO:0007669"/>
    <property type="project" value="UniProtKB-SubCell"/>
</dbReference>
<evidence type="ECO:0000256" key="9">
    <source>
        <dbReference type="SAM" id="MobiDB-lite"/>
    </source>
</evidence>
<dbReference type="InterPro" id="IPR000451">
    <property type="entry name" value="NFkB/Dor"/>
</dbReference>
<dbReference type="Gene3D" id="2.60.40.340">
    <property type="entry name" value="Rel homology domain (RHD), DNA-binding domain"/>
    <property type="match status" value="1"/>
</dbReference>
<feature type="repeat" description="ANK" evidence="8">
    <location>
        <begin position="831"/>
        <end position="864"/>
    </location>
</feature>
<dbReference type="CDD" id="cd01177">
    <property type="entry name" value="IPT_NFkappaB"/>
    <property type="match status" value="1"/>
</dbReference>
<evidence type="ECO:0000256" key="5">
    <source>
        <dbReference type="ARBA" id="ARBA00023159"/>
    </source>
</evidence>
<dbReference type="SMART" id="SM00429">
    <property type="entry name" value="IPT"/>
    <property type="match status" value="1"/>
</dbReference>
<evidence type="ECO:0000256" key="2">
    <source>
        <dbReference type="ARBA" id="ARBA00023015"/>
    </source>
</evidence>
<feature type="region of interest" description="Disordered" evidence="9">
    <location>
        <begin position="899"/>
        <end position="922"/>
    </location>
</feature>
<evidence type="ECO:0000313" key="12">
    <source>
        <dbReference type="RefSeq" id="XP_022318640.1"/>
    </source>
</evidence>
<dbReference type="RefSeq" id="XP_022318640.1">
    <property type="nucleotide sequence ID" value="XM_022462932.1"/>
</dbReference>
<dbReference type="Pfam" id="PF00531">
    <property type="entry name" value="Death"/>
    <property type="match status" value="1"/>
</dbReference>
<feature type="repeat" description="ANK" evidence="8">
    <location>
        <begin position="865"/>
        <end position="897"/>
    </location>
</feature>
<keyword evidence="11" id="KW-1185">Reference proteome</keyword>
<feature type="repeat" description="ANK" evidence="8">
    <location>
        <begin position="797"/>
        <end position="829"/>
    </location>
</feature>
<dbReference type="AlphaFoldDB" id="A0A8B8CSD2"/>
<evidence type="ECO:0000256" key="4">
    <source>
        <dbReference type="ARBA" id="ARBA00023125"/>
    </source>
</evidence>
<organism evidence="11 12">
    <name type="scientific">Crassostrea virginica</name>
    <name type="common">Eastern oyster</name>
    <dbReference type="NCBI Taxonomy" id="6565"/>
    <lineage>
        <taxon>Eukaryota</taxon>
        <taxon>Metazoa</taxon>
        <taxon>Spiralia</taxon>
        <taxon>Lophotrochozoa</taxon>
        <taxon>Mollusca</taxon>
        <taxon>Bivalvia</taxon>
        <taxon>Autobranchia</taxon>
        <taxon>Pteriomorphia</taxon>
        <taxon>Ostreida</taxon>
        <taxon>Ostreoidea</taxon>
        <taxon>Ostreidae</taxon>
        <taxon>Crassostrea</taxon>
    </lineage>
</organism>
<dbReference type="Pfam" id="PF16179">
    <property type="entry name" value="RHD_dimer"/>
    <property type="match status" value="1"/>
</dbReference>
<dbReference type="PROSITE" id="PS50254">
    <property type="entry name" value="REL_2"/>
    <property type="match status" value="1"/>
</dbReference>
<dbReference type="SUPFAM" id="SSF81296">
    <property type="entry name" value="E set domains"/>
    <property type="match status" value="1"/>
</dbReference>
<dbReference type="SUPFAM" id="SSF47986">
    <property type="entry name" value="DEATH domain"/>
    <property type="match status" value="1"/>
</dbReference>
<evidence type="ECO:0000256" key="3">
    <source>
        <dbReference type="ARBA" id="ARBA00023043"/>
    </source>
</evidence>
<dbReference type="InterPro" id="IPR002110">
    <property type="entry name" value="Ankyrin_rpt"/>
</dbReference>
<dbReference type="CDD" id="cd08310">
    <property type="entry name" value="Death_NFkB-like"/>
    <property type="match status" value="1"/>
</dbReference>
<dbReference type="PROSITE" id="PS01204">
    <property type="entry name" value="REL_1"/>
    <property type="match status" value="1"/>
</dbReference>
<keyword evidence="2" id="KW-0805">Transcription regulation</keyword>
<accession>A0A8B8CSD2</accession>
<dbReference type="PRINTS" id="PR00057">
    <property type="entry name" value="NFKBTNSCPFCT"/>
</dbReference>
<dbReference type="Pfam" id="PF12796">
    <property type="entry name" value="Ank_2"/>
    <property type="match status" value="2"/>
</dbReference>
<feature type="repeat" description="ANK" evidence="8">
    <location>
        <begin position="721"/>
        <end position="753"/>
    </location>
</feature>
<sequence>MEHDDSSDSNEIAMMKMDNGGMVPELYNHHSDEPYIEIVEQPQARGFRFRYECEGPSHGGLQGEKSEKYRKTFPSIRIRNYNGAARIVVTLVTNENIPKPHAHKLVGKNCNDGSCVVEQKANQNTVTFPNLCIQHVTRRKASEVIEYRILESMKLDKQVKLGNLNMQTDLSDDEKSQACSQAKQLAKDMQLNVVKLCFQAYLRDDSGKVCNLLPPVLSTAIYDSKAPGANALKICRMDKYGGCCTGNEEVFLLCERVQKDDIQVRFVEQDDDGKTVWEAFGNFGPFDVHRQYAIVFKTPAYRNPNIDRPVSVIIMLQRKSDTETSEPKSFTYFPQSFDKDEIAKKRKKTLPSYPGSNGFGGGGGGGEDGRPNLNSFHNGGLPFAPPQGNIPVMVNDSEQSLSNDSLHNPSPPPKISNATKRRINKAKRQGLKPGNVEIDGGRIQALPTFIGENAALQVAGPPEIHVTTANFQPNHGISLQPFSQLAPQNYPSHVFVPRGGGGVAASVRDASNDTSSSSSGMDEVDARLCDKPQTLPPPTGSDSVVLRKDLMMPQDGSPDSGMEAPDDIESDGHVSVQNVLKIETCVTDTVDVTEKTAGLTLTESVCAVEECTVTDSVEARPVNAGENTHSETCDQSVQTDKDEVMRMTERTVKALQSYASTGDIRQLLLVQRYLTSVPDQNGDIPLHTAIINGNMEVVNNLLDVMQTMPNLWLKINAYNNLLQTPLHLAVLTGQEDIIDRLLCAGANTKLPDRNGNNPAHLAVLTGNTSCLAKLLKYQRPFSTPKNPFPELNMKNFDGFAPAHIAAQKKNLQAIKLLVRCKAEINMTDGKSGKTPLHYAVEENDLSVSSYLILEAGATVDAVCFNGNTALHIACGQQNSGMVALLMAAGANPEIENSEALKTDAGSEDEEDGEGDKAVPGHKPCHYAAGNTRILKILNGEPYGLESVGGLKTVSGRSEFYLEANSLLASEDFQPNPLQDPSLHSSLTHTPSITAVLFDDDGDIEKISYPVRVQLSKFLDPPQSGRDWVALSERLGLRQSVEGNHGGFSPTRLLLNFYESCGGTVSKLLEALVAMERYDAVELINSALSIQTDDCKRQAIRRDLPGGQPEGHLQVTH</sequence>
<dbReference type="InterPro" id="IPR036770">
    <property type="entry name" value="Ankyrin_rpt-contain_sf"/>
</dbReference>
<dbReference type="InterPro" id="IPR037059">
    <property type="entry name" value="RHD_DNA_bind_dom_sf"/>
</dbReference>
<dbReference type="GO" id="GO:0000981">
    <property type="term" value="F:DNA-binding transcription factor activity, RNA polymerase II-specific"/>
    <property type="evidence" value="ECO:0007669"/>
    <property type="project" value="TreeGrafter"/>
</dbReference>
<dbReference type="Gene3D" id="2.60.40.10">
    <property type="entry name" value="Immunoglobulins"/>
    <property type="match status" value="1"/>
</dbReference>
<evidence type="ECO:0000256" key="1">
    <source>
        <dbReference type="ARBA" id="ARBA00004123"/>
    </source>
</evidence>
<proteinExistence type="predicted"/>
<feature type="compositionally biased region" description="Polar residues" evidence="9">
    <location>
        <begin position="396"/>
        <end position="408"/>
    </location>
</feature>
<comment type="subcellular location">
    <subcellularLocation>
        <location evidence="1">Nucleus</location>
    </subcellularLocation>
</comment>
<dbReference type="PROSITE" id="PS50088">
    <property type="entry name" value="ANK_REPEAT"/>
    <property type="match status" value="5"/>
</dbReference>
<keyword evidence="3 8" id="KW-0040">ANK repeat</keyword>
<dbReference type="InterPro" id="IPR000488">
    <property type="entry name" value="Death_dom"/>
</dbReference>
<evidence type="ECO:0000256" key="6">
    <source>
        <dbReference type="ARBA" id="ARBA00023163"/>
    </source>
</evidence>
<feature type="repeat" description="ANK" evidence="8">
    <location>
        <begin position="681"/>
        <end position="703"/>
    </location>
</feature>
<dbReference type="GO" id="GO:0005737">
    <property type="term" value="C:cytoplasm"/>
    <property type="evidence" value="ECO:0007669"/>
    <property type="project" value="InterPro"/>
</dbReference>
<dbReference type="GO" id="GO:0007165">
    <property type="term" value="P:signal transduction"/>
    <property type="evidence" value="ECO:0007669"/>
    <property type="project" value="InterPro"/>
</dbReference>
<dbReference type="InterPro" id="IPR030492">
    <property type="entry name" value="RHD_CS"/>
</dbReference>
<dbReference type="SMART" id="SM00005">
    <property type="entry name" value="DEATH"/>
    <property type="match status" value="1"/>
</dbReference>
<dbReference type="GO" id="GO:0000978">
    <property type="term" value="F:RNA polymerase II cis-regulatory region sequence-specific DNA binding"/>
    <property type="evidence" value="ECO:0007669"/>
    <property type="project" value="TreeGrafter"/>
</dbReference>
<keyword evidence="4" id="KW-0238">DNA-binding</keyword>
<keyword evidence="6" id="KW-0804">Transcription</keyword>
<dbReference type="SUPFAM" id="SSF49417">
    <property type="entry name" value="p53-like transcription factors"/>
    <property type="match status" value="1"/>
</dbReference>
<dbReference type="InterPro" id="IPR011539">
    <property type="entry name" value="RHD_DNA_bind_dom"/>
</dbReference>
<dbReference type="PROSITE" id="PS50297">
    <property type="entry name" value="ANK_REP_REGION"/>
    <property type="match status" value="5"/>
</dbReference>
<dbReference type="InterPro" id="IPR008967">
    <property type="entry name" value="p53-like_TF_DNA-bd_sf"/>
</dbReference>
<keyword evidence="5" id="KW-0010">Activator</keyword>
<evidence type="ECO:0000259" key="10">
    <source>
        <dbReference type="PROSITE" id="PS50254"/>
    </source>
</evidence>
<evidence type="ECO:0000256" key="7">
    <source>
        <dbReference type="ARBA" id="ARBA00023242"/>
    </source>
</evidence>
<dbReference type="SUPFAM" id="SSF48403">
    <property type="entry name" value="Ankyrin repeat"/>
    <property type="match status" value="1"/>
</dbReference>
<feature type="region of interest" description="Disordered" evidence="9">
    <location>
        <begin position="347"/>
        <end position="421"/>
    </location>
</feature>